<dbReference type="CDD" id="cd03257">
    <property type="entry name" value="ABC_NikE_OppD_transporters"/>
    <property type="match status" value="1"/>
</dbReference>
<dbReference type="FunFam" id="3.40.50.300:FF:000016">
    <property type="entry name" value="Oligopeptide ABC transporter ATP-binding component"/>
    <property type="match status" value="1"/>
</dbReference>
<dbReference type="InterPro" id="IPR003593">
    <property type="entry name" value="AAA+_ATPase"/>
</dbReference>
<protein>
    <submittedName>
        <fullName evidence="6">Oligopeptide/dipeptide ABC transporter, ATP-binding protein</fullName>
    </submittedName>
</protein>
<sequence>MLEVCGLKKTYTAGTFRKSHIKAIDDVTFHINKGETFGIVGESGCGKSTLGRCILRLTEPTSGKIVFNDTEISSLSKESLRTIRPKMQMIFQDPDSSLNPRKTIGKIIAEPLVIMGMDKELIENKVKELIRHVGLLPEHIDRFPHQLSGGQNQRAVLARALALEPVFIVADEPTASLDVSVQAQILNLLKKLKEEYGLTMLFISHDLELVKHMCDRIAVMYMGNIIETASIVDIFREPTHPFTCLLLDGDNNDLEQNIDTTVNKDGCHYYTNCPVKTEKCLHEKPELKLFKDGHSVACHNTRALPIMKNT</sequence>
<dbReference type="GO" id="GO:0016887">
    <property type="term" value="F:ATP hydrolysis activity"/>
    <property type="evidence" value="ECO:0007669"/>
    <property type="project" value="InterPro"/>
</dbReference>
<dbReference type="Proteomes" id="UP000019483">
    <property type="component" value="Unassembled WGS sequence"/>
</dbReference>
<evidence type="ECO:0000313" key="7">
    <source>
        <dbReference type="Proteomes" id="UP000019483"/>
    </source>
</evidence>
<dbReference type="InterPro" id="IPR013563">
    <property type="entry name" value="Oligopep_ABC_C"/>
</dbReference>
<comment type="caution">
    <text evidence="6">The sequence shown here is derived from an EMBL/GenBank/DDBJ whole genome shotgun (WGS) entry which is preliminary data.</text>
</comment>
<dbReference type="NCBIfam" id="TIGR01727">
    <property type="entry name" value="oligo_HPY"/>
    <property type="match status" value="1"/>
</dbReference>
<dbReference type="InterPro" id="IPR003439">
    <property type="entry name" value="ABC_transporter-like_ATP-bd"/>
</dbReference>
<evidence type="ECO:0000256" key="4">
    <source>
        <dbReference type="ARBA" id="ARBA00022840"/>
    </source>
</evidence>
<dbReference type="GO" id="GO:0005524">
    <property type="term" value="F:ATP binding"/>
    <property type="evidence" value="ECO:0007669"/>
    <property type="project" value="UniProtKB-KW"/>
</dbReference>
<evidence type="ECO:0000256" key="2">
    <source>
        <dbReference type="ARBA" id="ARBA00022448"/>
    </source>
</evidence>
<dbReference type="PANTHER" id="PTHR43776">
    <property type="entry name" value="TRANSPORT ATP-BINDING PROTEIN"/>
    <property type="match status" value="1"/>
</dbReference>
<dbReference type="Gene3D" id="3.40.50.300">
    <property type="entry name" value="P-loop containing nucleotide triphosphate hydrolases"/>
    <property type="match status" value="1"/>
</dbReference>
<dbReference type="AlphaFoldDB" id="W9DPM0"/>
<gene>
    <name evidence="6" type="ORF">MettiDRAFT_0628</name>
</gene>
<dbReference type="SUPFAM" id="SSF52540">
    <property type="entry name" value="P-loop containing nucleoside triphosphate hydrolases"/>
    <property type="match status" value="1"/>
</dbReference>
<dbReference type="PANTHER" id="PTHR43776:SF7">
    <property type="entry name" value="D,D-DIPEPTIDE TRANSPORT ATP-BINDING PROTEIN DDPF-RELATED"/>
    <property type="match status" value="1"/>
</dbReference>
<dbReference type="SMART" id="SM00382">
    <property type="entry name" value="AAA"/>
    <property type="match status" value="1"/>
</dbReference>
<dbReference type="GO" id="GO:0015833">
    <property type="term" value="P:peptide transport"/>
    <property type="evidence" value="ECO:0007669"/>
    <property type="project" value="InterPro"/>
</dbReference>
<dbReference type="RefSeq" id="WP_023844349.1">
    <property type="nucleotide sequence ID" value="NZ_AZAJ01000001.1"/>
</dbReference>
<dbReference type="InterPro" id="IPR027417">
    <property type="entry name" value="P-loop_NTPase"/>
</dbReference>
<comment type="similarity">
    <text evidence="1">Belongs to the ABC transporter superfamily.</text>
</comment>
<dbReference type="InterPro" id="IPR050319">
    <property type="entry name" value="ABC_transp_ATP-bind"/>
</dbReference>
<dbReference type="GO" id="GO:0055085">
    <property type="term" value="P:transmembrane transport"/>
    <property type="evidence" value="ECO:0007669"/>
    <property type="project" value="UniProtKB-ARBA"/>
</dbReference>
<keyword evidence="4 6" id="KW-0067">ATP-binding</keyword>
<proteinExistence type="inferred from homology"/>
<evidence type="ECO:0000256" key="3">
    <source>
        <dbReference type="ARBA" id="ARBA00022741"/>
    </source>
</evidence>
<evidence type="ECO:0000256" key="1">
    <source>
        <dbReference type="ARBA" id="ARBA00005417"/>
    </source>
</evidence>
<dbReference type="STRING" id="1090322.MettiDRAFT_0628"/>
<dbReference type="Pfam" id="PF00005">
    <property type="entry name" value="ABC_tran"/>
    <property type="match status" value="1"/>
</dbReference>
<name>W9DPM0_METTI</name>
<keyword evidence="2" id="KW-0813">Transport</keyword>
<accession>W9DPM0</accession>
<evidence type="ECO:0000259" key="5">
    <source>
        <dbReference type="PROSITE" id="PS50893"/>
    </source>
</evidence>
<dbReference type="EMBL" id="AZAJ01000001">
    <property type="protein sequence ID" value="ETA67213.1"/>
    <property type="molecule type" value="Genomic_DNA"/>
</dbReference>
<evidence type="ECO:0000313" key="6">
    <source>
        <dbReference type="EMBL" id="ETA67213.1"/>
    </source>
</evidence>
<dbReference type="OrthoDB" id="18209at2157"/>
<keyword evidence="7" id="KW-1185">Reference proteome</keyword>
<reference evidence="6 7" key="1">
    <citation type="submission" date="2013-08" db="EMBL/GenBank/DDBJ databases">
        <authorList>
            <consortium name="DOE Joint Genome Institute"/>
            <person name="Eisen J."/>
            <person name="Huntemann M."/>
            <person name="Han J."/>
            <person name="Chen A."/>
            <person name="Kyrpides N."/>
            <person name="Mavromatis K."/>
            <person name="Markowitz V."/>
            <person name="Palaniappan K."/>
            <person name="Ivanova N."/>
            <person name="Schaumberg A."/>
            <person name="Pati A."/>
            <person name="Liolios K."/>
            <person name="Nordberg H.P."/>
            <person name="Cantor M.N."/>
            <person name="Hua S.X."/>
            <person name="Woyke T."/>
        </authorList>
    </citation>
    <scope>NUCLEOTIDE SEQUENCE [LARGE SCALE GENOMIC DNA]</scope>
    <source>
        <strain evidence="6 7">DSM 2278</strain>
    </source>
</reference>
<feature type="domain" description="ABC transporter" evidence="5">
    <location>
        <begin position="2"/>
        <end position="247"/>
    </location>
</feature>
<organism evidence="6 7">
    <name type="scientific">Methanolobus tindarius DSM 2278</name>
    <dbReference type="NCBI Taxonomy" id="1090322"/>
    <lineage>
        <taxon>Archaea</taxon>
        <taxon>Methanobacteriati</taxon>
        <taxon>Methanobacteriota</taxon>
        <taxon>Stenosarchaea group</taxon>
        <taxon>Methanomicrobia</taxon>
        <taxon>Methanosarcinales</taxon>
        <taxon>Methanosarcinaceae</taxon>
        <taxon>Methanolobus</taxon>
    </lineage>
</organism>
<dbReference type="PROSITE" id="PS50893">
    <property type="entry name" value="ABC_TRANSPORTER_2"/>
    <property type="match status" value="1"/>
</dbReference>
<keyword evidence="3" id="KW-0547">Nucleotide-binding</keyword>